<sequence length="105" mass="11980">MDVLWRDDGTVKKTTCICCGEICYLYYKYYFTRKLMNKTIILGILTILLGIGMLIFVATMFSYQGSELNPLVSKLGMYSFLFWLPIILLGIGITLFGILKKSNVL</sequence>
<keyword evidence="1" id="KW-0812">Transmembrane</keyword>
<proteinExistence type="predicted"/>
<keyword evidence="3" id="KW-1185">Reference proteome</keyword>
<comment type="caution">
    <text evidence="2">The sequence shown here is derived from an EMBL/GenBank/DDBJ whole genome shotgun (WGS) entry which is preliminary data.</text>
</comment>
<feature type="transmembrane region" description="Helical" evidence="1">
    <location>
        <begin position="40"/>
        <end position="63"/>
    </location>
</feature>
<evidence type="ECO:0000313" key="2">
    <source>
        <dbReference type="EMBL" id="RKR82570.1"/>
    </source>
</evidence>
<dbReference type="Proteomes" id="UP000268007">
    <property type="component" value="Unassembled WGS sequence"/>
</dbReference>
<gene>
    <name evidence="2" type="ORF">BDD43_2755</name>
</gene>
<dbReference type="AlphaFoldDB" id="A0A495J0T3"/>
<keyword evidence="1" id="KW-1133">Transmembrane helix</keyword>
<accession>A0A495J0T3</accession>
<feature type="transmembrane region" description="Helical" evidence="1">
    <location>
        <begin position="75"/>
        <end position="99"/>
    </location>
</feature>
<reference evidence="2 3" key="1">
    <citation type="submission" date="2018-10" db="EMBL/GenBank/DDBJ databases">
        <title>Genomic Encyclopedia of Archaeal and Bacterial Type Strains, Phase II (KMG-II): from individual species to whole genera.</title>
        <authorList>
            <person name="Goeker M."/>
        </authorList>
    </citation>
    <scope>NUCLEOTIDE SEQUENCE [LARGE SCALE GENOMIC DNA]</scope>
    <source>
        <strain evidence="2 3">DSM 18602</strain>
    </source>
</reference>
<evidence type="ECO:0000313" key="3">
    <source>
        <dbReference type="Proteomes" id="UP000268007"/>
    </source>
</evidence>
<evidence type="ECO:0000256" key="1">
    <source>
        <dbReference type="SAM" id="Phobius"/>
    </source>
</evidence>
<keyword evidence="1" id="KW-0472">Membrane</keyword>
<organism evidence="2 3">
    <name type="scientific">Mucilaginibacter gracilis</name>
    <dbReference type="NCBI Taxonomy" id="423350"/>
    <lineage>
        <taxon>Bacteria</taxon>
        <taxon>Pseudomonadati</taxon>
        <taxon>Bacteroidota</taxon>
        <taxon>Sphingobacteriia</taxon>
        <taxon>Sphingobacteriales</taxon>
        <taxon>Sphingobacteriaceae</taxon>
        <taxon>Mucilaginibacter</taxon>
    </lineage>
</organism>
<dbReference type="EMBL" id="RBKU01000001">
    <property type="protein sequence ID" value="RKR82570.1"/>
    <property type="molecule type" value="Genomic_DNA"/>
</dbReference>
<protein>
    <submittedName>
        <fullName evidence="2">Uncharacterized protein</fullName>
    </submittedName>
</protein>
<name>A0A495J0T3_9SPHI</name>